<keyword evidence="1" id="KW-0539">Nucleus</keyword>
<evidence type="ECO:0000256" key="1">
    <source>
        <dbReference type="ARBA" id="ARBA00023242"/>
    </source>
</evidence>
<organism evidence="3 4">
    <name type="scientific">Polychaeton citri CBS 116435</name>
    <dbReference type="NCBI Taxonomy" id="1314669"/>
    <lineage>
        <taxon>Eukaryota</taxon>
        <taxon>Fungi</taxon>
        <taxon>Dikarya</taxon>
        <taxon>Ascomycota</taxon>
        <taxon>Pezizomycotina</taxon>
        <taxon>Dothideomycetes</taxon>
        <taxon>Dothideomycetidae</taxon>
        <taxon>Capnodiales</taxon>
        <taxon>Capnodiaceae</taxon>
        <taxon>Polychaeton</taxon>
    </lineage>
</organism>
<dbReference type="AlphaFoldDB" id="A0A9P4Q4Q9"/>
<dbReference type="PANTHER" id="PTHR38111">
    <property type="entry name" value="ZN(2)-C6 FUNGAL-TYPE DOMAIN-CONTAINING PROTEIN-RELATED"/>
    <property type="match status" value="1"/>
</dbReference>
<gene>
    <name evidence="3" type="ORF">K431DRAFT_348796</name>
</gene>
<dbReference type="SMART" id="SM00066">
    <property type="entry name" value="GAL4"/>
    <property type="match status" value="1"/>
</dbReference>
<evidence type="ECO:0000313" key="4">
    <source>
        <dbReference type="Proteomes" id="UP000799441"/>
    </source>
</evidence>
<proteinExistence type="predicted"/>
<dbReference type="PANTHER" id="PTHR38111:SF2">
    <property type="entry name" value="FINGER DOMAIN PROTEIN, PUTATIVE (AFU_ORTHOLOGUE AFUA_1G01560)-RELATED"/>
    <property type="match status" value="1"/>
</dbReference>
<dbReference type="CDD" id="cd00067">
    <property type="entry name" value="GAL4"/>
    <property type="match status" value="1"/>
</dbReference>
<dbReference type="InterPro" id="IPR036864">
    <property type="entry name" value="Zn2-C6_fun-type_DNA-bd_sf"/>
</dbReference>
<dbReference type="PROSITE" id="PS00463">
    <property type="entry name" value="ZN2_CY6_FUNGAL_1"/>
    <property type="match status" value="1"/>
</dbReference>
<dbReference type="InterPro" id="IPR053178">
    <property type="entry name" value="Osmoadaptation_assoc"/>
</dbReference>
<dbReference type="GO" id="GO:0008270">
    <property type="term" value="F:zinc ion binding"/>
    <property type="evidence" value="ECO:0007669"/>
    <property type="project" value="InterPro"/>
</dbReference>
<dbReference type="GO" id="GO:0000981">
    <property type="term" value="F:DNA-binding transcription factor activity, RNA polymerase II-specific"/>
    <property type="evidence" value="ECO:0007669"/>
    <property type="project" value="InterPro"/>
</dbReference>
<dbReference type="OrthoDB" id="3525185at2759"/>
<sequence>MVGVAGRSKGCYTCKKRRIKCDEDKPECARCLKAGYKCAGYAKELVIRQSVFASQERCSNSARNSHKVTQNEQEAREIPSSLSLVAFKESIQHAYLFDNFVWSSYGFPWLQMSAEGKFGPLPKLACAGFAQSTFGRHHWQRDLELDGSVQNSRAVIALRGALSQSTNPAFASLLVPVLILLLHSSSTSNRMESQSHLIGLSTVLQHCGPEAFQQPLLQMAFSSCRATLTTVGLLQKKRLFLEQERWRKLPWLEEKSAQDQLVDILVMLPGFLEDKQALASGVVGRKSQALVAKIMHELSSLFYWRWRWGAQHTAAACDLERNVDYGLEPTILPRLLHFASFARASEVSLYNAVLICLLDLLYSLQDCQAVAASVMAIAQETRPATSQTWSRTLQLPDTSGTLRGPSLEIIRAFEYQLCKAQNCRESSLFWLFPIGIASQVMRHDAGVSAWVQHMLNISSITRGYGGRGNAFGFGFYELFKVG</sequence>
<evidence type="ECO:0000313" key="3">
    <source>
        <dbReference type="EMBL" id="KAF2718316.1"/>
    </source>
</evidence>
<dbReference type="EMBL" id="MU003826">
    <property type="protein sequence ID" value="KAF2718316.1"/>
    <property type="molecule type" value="Genomic_DNA"/>
</dbReference>
<dbReference type="Gene3D" id="4.10.240.10">
    <property type="entry name" value="Zn(2)-C6 fungal-type DNA-binding domain"/>
    <property type="match status" value="1"/>
</dbReference>
<comment type="caution">
    <text evidence="3">The sequence shown here is derived from an EMBL/GenBank/DDBJ whole genome shotgun (WGS) entry which is preliminary data.</text>
</comment>
<dbReference type="InterPro" id="IPR001138">
    <property type="entry name" value="Zn2Cys6_DnaBD"/>
</dbReference>
<dbReference type="SUPFAM" id="SSF57701">
    <property type="entry name" value="Zn2/Cys6 DNA-binding domain"/>
    <property type="match status" value="1"/>
</dbReference>
<dbReference type="Pfam" id="PF00172">
    <property type="entry name" value="Zn_clus"/>
    <property type="match status" value="1"/>
</dbReference>
<evidence type="ECO:0000259" key="2">
    <source>
        <dbReference type="PROSITE" id="PS50048"/>
    </source>
</evidence>
<dbReference type="PROSITE" id="PS50048">
    <property type="entry name" value="ZN2_CY6_FUNGAL_2"/>
    <property type="match status" value="1"/>
</dbReference>
<dbReference type="Proteomes" id="UP000799441">
    <property type="component" value="Unassembled WGS sequence"/>
</dbReference>
<keyword evidence="4" id="KW-1185">Reference proteome</keyword>
<name>A0A9P4Q4Q9_9PEZI</name>
<accession>A0A9P4Q4Q9</accession>
<reference evidence="3" key="1">
    <citation type="journal article" date="2020" name="Stud. Mycol.">
        <title>101 Dothideomycetes genomes: a test case for predicting lifestyles and emergence of pathogens.</title>
        <authorList>
            <person name="Haridas S."/>
            <person name="Albert R."/>
            <person name="Binder M."/>
            <person name="Bloem J."/>
            <person name="Labutti K."/>
            <person name="Salamov A."/>
            <person name="Andreopoulos B."/>
            <person name="Baker S."/>
            <person name="Barry K."/>
            <person name="Bills G."/>
            <person name="Bluhm B."/>
            <person name="Cannon C."/>
            <person name="Castanera R."/>
            <person name="Culley D."/>
            <person name="Daum C."/>
            <person name="Ezra D."/>
            <person name="Gonzalez J."/>
            <person name="Henrissat B."/>
            <person name="Kuo A."/>
            <person name="Liang C."/>
            <person name="Lipzen A."/>
            <person name="Lutzoni F."/>
            <person name="Magnuson J."/>
            <person name="Mondo S."/>
            <person name="Nolan M."/>
            <person name="Ohm R."/>
            <person name="Pangilinan J."/>
            <person name="Park H.-J."/>
            <person name="Ramirez L."/>
            <person name="Alfaro M."/>
            <person name="Sun H."/>
            <person name="Tritt A."/>
            <person name="Yoshinaga Y."/>
            <person name="Zwiers L.-H."/>
            <person name="Turgeon B."/>
            <person name="Goodwin S."/>
            <person name="Spatafora J."/>
            <person name="Crous P."/>
            <person name="Grigoriev I."/>
        </authorList>
    </citation>
    <scope>NUCLEOTIDE SEQUENCE</scope>
    <source>
        <strain evidence="3">CBS 116435</strain>
    </source>
</reference>
<feature type="domain" description="Zn(2)-C6 fungal-type" evidence="2">
    <location>
        <begin position="10"/>
        <end position="38"/>
    </location>
</feature>
<protein>
    <recommendedName>
        <fullName evidence="2">Zn(2)-C6 fungal-type domain-containing protein</fullName>
    </recommendedName>
</protein>